<reference evidence="5 6" key="1">
    <citation type="submission" date="2023-02" db="EMBL/GenBank/DDBJ databases">
        <title>Streptomyces sp. SCA4-21 with antifungal activity against Fusarium oxysporum f. sp. cubense, Streptomyces sp. SCA2-17 with antifungal activity against Fusarium oxysporum f. sp. cubense.</title>
        <authorList>
            <person name="Qi D."/>
        </authorList>
    </citation>
    <scope>NUCLEOTIDE SEQUENCE [LARGE SCALE GENOMIC DNA]</scope>
    <source>
        <strain evidence="5 6">SCA4-21</strain>
    </source>
</reference>
<evidence type="ECO:0000256" key="2">
    <source>
        <dbReference type="ARBA" id="ARBA00023125"/>
    </source>
</evidence>
<dbReference type="InterPro" id="IPR036388">
    <property type="entry name" value="WH-like_DNA-bd_sf"/>
</dbReference>
<evidence type="ECO:0000259" key="4">
    <source>
        <dbReference type="PROSITE" id="PS50949"/>
    </source>
</evidence>
<evidence type="ECO:0000256" key="1">
    <source>
        <dbReference type="ARBA" id="ARBA00023015"/>
    </source>
</evidence>
<dbReference type="InterPro" id="IPR011711">
    <property type="entry name" value="GntR_C"/>
</dbReference>
<dbReference type="PANTHER" id="PTHR43537:SF5">
    <property type="entry name" value="UXU OPERON TRANSCRIPTIONAL REGULATOR"/>
    <property type="match status" value="1"/>
</dbReference>
<dbReference type="PRINTS" id="PR00035">
    <property type="entry name" value="HTHGNTR"/>
</dbReference>
<dbReference type="RefSeq" id="WP_268976029.1">
    <property type="nucleotide sequence ID" value="NZ_CP117522.1"/>
</dbReference>
<dbReference type="EMBL" id="CP117522">
    <property type="protein sequence ID" value="WNF00532.1"/>
    <property type="molecule type" value="Genomic_DNA"/>
</dbReference>
<organism evidence="5 6">
    <name type="scientific">Streptomyces luomodiensis</name>
    <dbReference type="NCBI Taxonomy" id="3026192"/>
    <lineage>
        <taxon>Bacteria</taxon>
        <taxon>Bacillati</taxon>
        <taxon>Actinomycetota</taxon>
        <taxon>Actinomycetes</taxon>
        <taxon>Kitasatosporales</taxon>
        <taxon>Streptomycetaceae</taxon>
        <taxon>Streptomyces</taxon>
    </lineage>
</organism>
<dbReference type="Pfam" id="PF07729">
    <property type="entry name" value="FCD"/>
    <property type="match status" value="1"/>
</dbReference>
<keyword evidence="2" id="KW-0238">DNA-binding</keyword>
<evidence type="ECO:0000256" key="3">
    <source>
        <dbReference type="ARBA" id="ARBA00023163"/>
    </source>
</evidence>
<gene>
    <name evidence="5" type="ORF">PS467_36990</name>
</gene>
<dbReference type="SUPFAM" id="SSF48008">
    <property type="entry name" value="GntR ligand-binding domain-like"/>
    <property type="match status" value="1"/>
</dbReference>
<dbReference type="InterPro" id="IPR008920">
    <property type="entry name" value="TF_FadR/GntR_C"/>
</dbReference>
<protein>
    <submittedName>
        <fullName evidence="5">GntR family transcriptional regulator</fullName>
    </submittedName>
</protein>
<dbReference type="InterPro" id="IPR036390">
    <property type="entry name" value="WH_DNA-bd_sf"/>
</dbReference>
<sequence length="234" mass="26567">MSRDDRGPHGGAGGAGTLTDELRRLIVSGVYPPGHRLIQEELADRFGVSRIPLREAIRTLSSEGLLVTKPGQGTFVTQLDLDEIDEIYNLRRLIEPSFAEHVTERVSRRDISRFEKMVAHMDRVQDVGADSWSRTNLAFHLDMYRLARLPMRYEIIAQMYHRLEPYSRFYVHGTSAYERVQCEHSAMVGALADGDAEELARQIMAHIDGGQRGLHAAWENSTDTIRAYWAESAR</sequence>
<dbReference type="SMART" id="SM00345">
    <property type="entry name" value="HTH_GNTR"/>
    <property type="match status" value="1"/>
</dbReference>
<dbReference type="Pfam" id="PF00392">
    <property type="entry name" value="GntR"/>
    <property type="match status" value="1"/>
</dbReference>
<dbReference type="PANTHER" id="PTHR43537">
    <property type="entry name" value="TRANSCRIPTIONAL REGULATOR, GNTR FAMILY"/>
    <property type="match status" value="1"/>
</dbReference>
<dbReference type="PROSITE" id="PS50949">
    <property type="entry name" value="HTH_GNTR"/>
    <property type="match status" value="1"/>
</dbReference>
<proteinExistence type="predicted"/>
<evidence type="ECO:0000313" key="5">
    <source>
        <dbReference type="EMBL" id="WNF00532.1"/>
    </source>
</evidence>
<evidence type="ECO:0000313" key="6">
    <source>
        <dbReference type="Proteomes" id="UP001305606"/>
    </source>
</evidence>
<keyword evidence="1" id="KW-0805">Transcription regulation</keyword>
<keyword evidence="3" id="KW-0804">Transcription</keyword>
<accession>A0ABY9V7B4</accession>
<dbReference type="Proteomes" id="UP001305606">
    <property type="component" value="Chromosome"/>
</dbReference>
<feature type="domain" description="HTH gntR-type" evidence="4">
    <location>
        <begin position="12"/>
        <end position="79"/>
    </location>
</feature>
<dbReference type="Gene3D" id="1.10.10.10">
    <property type="entry name" value="Winged helix-like DNA-binding domain superfamily/Winged helix DNA-binding domain"/>
    <property type="match status" value="1"/>
</dbReference>
<dbReference type="Gene3D" id="1.20.120.530">
    <property type="entry name" value="GntR ligand-binding domain-like"/>
    <property type="match status" value="1"/>
</dbReference>
<dbReference type="CDD" id="cd07377">
    <property type="entry name" value="WHTH_GntR"/>
    <property type="match status" value="1"/>
</dbReference>
<name>A0ABY9V7B4_9ACTN</name>
<keyword evidence="6" id="KW-1185">Reference proteome</keyword>
<dbReference type="SUPFAM" id="SSF46785">
    <property type="entry name" value="Winged helix' DNA-binding domain"/>
    <property type="match status" value="1"/>
</dbReference>
<dbReference type="InterPro" id="IPR000524">
    <property type="entry name" value="Tscrpt_reg_HTH_GntR"/>
</dbReference>
<dbReference type="SMART" id="SM00895">
    <property type="entry name" value="FCD"/>
    <property type="match status" value="1"/>
</dbReference>